<organism evidence="1">
    <name type="scientific">marine sediment metagenome</name>
    <dbReference type="NCBI Taxonomy" id="412755"/>
    <lineage>
        <taxon>unclassified sequences</taxon>
        <taxon>metagenomes</taxon>
        <taxon>ecological metagenomes</taxon>
    </lineage>
</organism>
<name>X1GMF8_9ZZZZ</name>
<dbReference type="EMBL" id="BARU01018658">
    <property type="protein sequence ID" value="GAH59076.1"/>
    <property type="molecule type" value="Genomic_DNA"/>
</dbReference>
<gene>
    <name evidence="1" type="ORF">S03H2_30822</name>
</gene>
<sequence>IQREYLPEIFSYDLLEISKDDGLPIIKQLVIGQFWLKRISTILYNTEVQFLDERTKEKRYPININPHKAMKNNQARVKEAYLEKIKPKFDEDRSLQKNNE</sequence>
<dbReference type="AlphaFoldDB" id="X1GMF8"/>
<comment type="caution">
    <text evidence="1">The sequence shown here is derived from an EMBL/GenBank/DDBJ whole genome shotgun (WGS) entry which is preliminary data.</text>
</comment>
<protein>
    <submittedName>
        <fullName evidence="1">Uncharacterized protein</fullName>
    </submittedName>
</protein>
<reference evidence="1" key="1">
    <citation type="journal article" date="2014" name="Front. Microbiol.">
        <title>High frequency of phylogenetically diverse reductive dehalogenase-homologous genes in deep subseafloor sedimentary metagenomes.</title>
        <authorList>
            <person name="Kawai M."/>
            <person name="Futagami T."/>
            <person name="Toyoda A."/>
            <person name="Takaki Y."/>
            <person name="Nishi S."/>
            <person name="Hori S."/>
            <person name="Arai W."/>
            <person name="Tsubouchi T."/>
            <person name="Morono Y."/>
            <person name="Uchiyama I."/>
            <person name="Ito T."/>
            <person name="Fujiyama A."/>
            <person name="Inagaki F."/>
            <person name="Takami H."/>
        </authorList>
    </citation>
    <scope>NUCLEOTIDE SEQUENCE</scope>
    <source>
        <strain evidence="1">Expedition CK06-06</strain>
    </source>
</reference>
<accession>X1GMF8</accession>
<evidence type="ECO:0000313" key="1">
    <source>
        <dbReference type="EMBL" id="GAH59076.1"/>
    </source>
</evidence>
<proteinExistence type="predicted"/>
<feature type="non-terminal residue" evidence="1">
    <location>
        <position position="1"/>
    </location>
</feature>